<protein>
    <submittedName>
        <fullName evidence="1">Uncharacterized protein</fullName>
    </submittedName>
</protein>
<evidence type="ECO:0000313" key="2">
    <source>
        <dbReference type="Proteomes" id="UP000789803"/>
    </source>
</evidence>
<gene>
    <name evidence="1" type="ORF">LMG7974_01933</name>
</gene>
<name>A0ABN7KCP5_9BACT</name>
<accession>A0ABN7KCP5</accession>
<proteinExistence type="predicted"/>
<comment type="caution">
    <text evidence="1">The sequence shown here is derived from an EMBL/GenBank/DDBJ whole genome shotgun (WGS) entry which is preliminary data.</text>
</comment>
<evidence type="ECO:0000313" key="1">
    <source>
        <dbReference type="EMBL" id="CAD7289848.1"/>
    </source>
</evidence>
<dbReference type="EMBL" id="CAJHOF010000040">
    <property type="protein sequence ID" value="CAD7289848.1"/>
    <property type="molecule type" value="Genomic_DNA"/>
</dbReference>
<dbReference type="Proteomes" id="UP000789803">
    <property type="component" value="Unassembled WGS sequence"/>
</dbReference>
<sequence length="521" mass="59297">MFSKEGRKQIEDEYNKATAITKALSTIIQTGELNFNQEVGENYNTYEISKAVSKDLTEKLIDENVGIEEKQAITNNIIKEFSKKAGLNLDGITLNIISDKYAIGADGELFKGNFNSGILTLNIANTTNINEFISTLGHELKHAVDYSKNNFKPQDKDQNKYADIKGENFLDYLNKALSYNNIDIDTKNTTINYDKTNPANINLLNSNSIMFESLDKSKGDNRVYIYNNRIVGIDKNLDDNKVVDLTFMEALINGYFTKDITDFFTPTIMEPFKIYGDTFKLFRDNTKINETPDTNKYTNEYNLANSNDFEKLRKNTDQTYENIDRNTKILFINGMDNTLEDAKNSVNLIKKDYGENVGLINNATGKHLGVIEDAVEWLPNYTTTKDVLNAYFIKQLPAGATVITHSAGNEDIYKANKINSIIGVKTPYNLISVGSPKSATKLKENTNKVGANFIDQINHTNDPVANGWLNKDANYDITYNFKDLIDFDINWKNKIPIYNNLQLYHPFENYYPNINLRLEQK</sequence>
<organism evidence="1 2">
    <name type="scientific">Campylobacter majalis</name>
    <dbReference type="NCBI Taxonomy" id="2790656"/>
    <lineage>
        <taxon>Bacteria</taxon>
        <taxon>Pseudomonadati</taxon>
        <taxon>Campylobacterota</taxon>
        <taxon>Epsilonproteobacteria</taxon>
        <taxon>Campylobacterales</taxon>
        <taxon>Campylobacteraceae</taxon>
        <taxon>Campylobacter</taxon>
    </lineage>
</organism>
<reference evidence="1 2" key="1">
    <citation type="submission" date="2020-11" db="EMBL/GenBank/DDBJ databases">
        <authorList>
            <person name="Peeters C."/>
        </authorList>
    </citation>
    <scope>NUCLEOTIDE SEQUENCE [LARGE SCALE GENOMIC DNA]</scope>
    <source>
        <strain evidence="1 2">LMG 7974</strain>
    </source>
</reference>
<keyword evidence="2" id="KW-1185">Reference proteome</keyword>